<evidence type="ECO:0000256" key="6">
    <source>
        <dbReference type="ARBA" id="ARBA00023110"/>
    </source>
</evidence>
<keyword evidence="15" id="KW-1185">Reference proteome</keyword>
<dbReference type="EMBL" id="KV454211">
    <property type="protein sequence ID" value="ODQ59365.1"/>
    <property type="molecule type" value="Genomic_DNA"/>
</dbReference>
<evidence type="ECO:0000256" key="2">
    <source>
        <dbReference type="ARBA" id="ARBA00002388"/>
    </source>
</evidence>
<feature type="domain" description="PPIase cyclophilin-type" evidence="12">
    <location>
        <begin position="10"/>
        <end position="168"/>
    </location>
</feature>
<evidence type="ECO:0000256" key="3">
    <source>
        <dbReference type="ARBA" id="ARBA00004123"/>
    </source>
</evidence>
<dbReference type="GeneID" id="30200871"/>
<dbReference type="Pfam" id="PF00076">
    <property type="entry name" value="RRM_1"/>
    <property type="match status" value="1"/>
</dbReference>
<dbReference type="RefSeq" id="XP_019038572.1">
    <property type="nucleotide sequence ID" value="XM_019183625.1"/>
</dbReference>
<dbReference type="Gene3D" id="2.40.100.10">
    <property type="entry name" value="Cyclophilin-like"/>
    <property type="match status" value="1"/>
</dbReference>
<dbReference type="SUPFAM" id="SSF54928">
    <property type="entry name" value="RNA-binding domain, RBD"/>
    <property type="match status" value="1"/>
</dbReference>
<dbReference type="InterPro" id="IPR035979">
    <property type="entry name" value="RBD_domain_sf"/>
</dbReference>
<reference evidence="14 15" key="1">
    <citation type="journal article" date="2016" name="Proc. Natl. Acad. Sci. U.S.A.">
        <title>Comparative genomics of biotechnologically important yeasts.</title>
        <authorList>
            <person name="Riley R."/>
            <person name="Haridas S."/>
            <person name="Wolfe K.H."/>
            <person name="Lopes M.R."/>
            <person name="Hittinger C.T."/>
            <person name="Goeker M."/>
            <person name="Salamov A.A."/>
            <person name="Wisecaver J.H."/>
            <person name="Long T.M."/>
            <person name="Calvey C.H."/>
            <person name="Aerts A.L."/>
            <person name="Barry K.W."/>
            <person name="Choi C."/>
            <person name="Clum A."/>
            <person name="Coughlan A.Y."/>
            <person name="Deshpande S."/>
            <person name="Douglass A.P."/>
            <person name="Hanson S.J."/>
            <person name="Klenk H.-P."/>
            <person name="LaButti K.M."/>
            <person name="Lapidus A."/>
            <person name="Lindquist E.A."/>
            <person name="Lipzen A.M."/>
            <person name="Meier-Kolthoff J.P."/>
            <person name="Ohm R.A."/>
            <person name="Otillar R.P."/>
            <person name="Pangilinan J.L."/>
            <person name="Peng Y."/>
            <person name="Rokas A."/>
            <person name="Rosa C.A."/>
            <person name="Scheuner C."/>
            <person name="Sibirny A.A."/>
            <person name="Slot J.C."/>
            <person name="Stielow J.B."/>
            <person name="Sun H."/>
            <person name="Kurtzman C.P."/>
            <person name="Blackwell M."/>
            <person name="Grigoriev I.V."/>
            <person name="Jeffries T.W."/>
        </authorList>
    </citation>
    <scope>NUCLEOTIDE SEQUENCE [LARGE SCALE GENOMIC DNA]</scope>
    <source>
        <strain evidence="15">ATCC 58044 / CBS 1984 / NCYC 433 / NRRL Y-366-8</strain>
    </source>
</reference>
<evidence type="ECO:0000256" key="7">
    <source>
        <dbReference type="ARBA" id="ARBA00023235"/>
    </source>
</evidence>
<evidence type="ECO:0000256" key="1">
    <source>
        <dbReference type="ARBA" id="ARBA00000971"/>
    </source>
</evidence>
<proteinExistence type="inferred from homology"/>
<organism evidence="14 15">
    <name type="scientific">Wickerhamomyces anomalus (strain ATCC 58044 / CBS 1984 / NCYC 433 / NRRL Y-366-8)</name>
    <name type="common">Yeast</name>
    <name type="synonym">Hansenula anomala</name>
    <dbReference type="NCBI Taxonomy" id="683960"/>
    <lineage>
        <taxon>Eukaryota</taxon>
        <taxon>Fungi</taxon>
        <taxon>Dikarya</taxon>
        <taxon>Ascomycota</taxon>
        <taxon>Saccharomycotina</taxon>
        <taxon>Saccharomycetes</taxon>
        <taxon>Phaffomycetales</taxon>
        <taxon>Wickerhamomycetaceae</taxon>
        <taxon>Wickerhamomyces</taxon>
    </lineage>
</organism>
<dbReference type="AlphaFoldDB" id="A0A1E3P1T3"/>
<dbReference type="STRING" id="683960.A0A1E3P1T3"/>
<evidence type="ECO:0000256" key="8">
    <source>
        <dbReference type="ARBA" id="ARBA00023242"/>
    </source>
</evidence>
<evidence type="ECO:0000256" key="4">
    <source>
        <dbReference type="ARBA" id="ARBA00010739"/>
    </source>
</evidence>
<dbReference type="CDD" id="cd12235">
    <property type="entry name" value="RRM_PPIL4"/>
    <property type="match status" value="1"/>
</dbReference>
<accession>A0A1E3P1T3</accession>
<keyword evidence="8 10" id="KW-0539">Nucleus</keyword>
<comment type="catalytic activity">
    <reaction evidence="1 10">
        <text>[protein]-peptidylproline (omega=180) = [protein]-peptidylproline (omega=0)</text>
        <dbReference type="Rhea" id="RHEA:16237"/>
        <dbReference type="Rhea" id="RHEA-COMP:10747"/>
        <dbReference type="Rhea" id="RHEA-COMP:10748"/>
        <dbReference type="ChEBI" id="CHEBI:83833"/>
        <dbReference type="ChEBI" id="CHEBI:83834"/>
        <dbReference type="EC" id="5.2.1.8"/>
    </reaction>
</comment>
<dbReference type="GO" id="GO:0000785">
    <property type="term" value="C:chromatin"/>
    <property type="evidence" value="ECO:0007669"/>
    <property type="project" value="EnsemblFungi"/>
</dbReference>
<feature type="compositionally biased region" description="Basic residues" evidence="11">
    <location>
        <begin position="445"/>
        <end position="457"/>
    </location>
</feature>
<keyword evidence="7 10" id="KW-0413">Isomerase</keyword>
<evidence type="ECO:0000259" key="13">
    <source>
        <dbReference type="PROSITE" id="PS50102"/>
    </source>
</evidence>
<keyword evidence="5 9" id="KW-0694">RNA-binding</keyword>
<dbReference type="EC" id="5.2.1.8" evidence="10"/>
<feature type="compositionally biased region" description="Basic and acidic residues" evidence="11">
    <location>
        <begin position="433"/>
        <end position="442"/>
    </location>
</feature>
<sequence length="457" mass="53007">MSVILQTSKGNLVIDLFTKQAPTESKNFIKLCKAKYYNFAPFYNIQKDFIVELGDPLYPINKTGCSAWGLSDPSRGKSFKTSQNKLPKNRIGAVSLITQSDNTDPDERFATSIFTITLKDIEDRNVLKNNVVFGQVTEGFEILEAINNAYLDDDHSPLQDIRVHHTYILEDPFDDIEGLAIPPQSPEPTAEQLSTVKLADIEDIDLDEEEELTEERFKERQNREADSKALTLEIIGDLPSAEVKPMENVLFVCKLNPLTRDEDLEIIFSRFGKIISCEVMKDKSTGDSLQYAFIEYEEKKSCEAAYFKMDGVLIDDRRIHVDFSQSVSRLSEAWRNETNAKREKKHGGSTSDTSRNYRDRDYNRHGSSRGPYRSGQSSESRHGERYKSGEERSRDERYRSGRHGDGSRRDERYRDDRYKNDRERDHRHRSERHRSERERDSYHSSSHRHGGHHRDRY</sequence>
<dbReference type="Proteomes" id="UP000094112">
    <property type="component" value="Unassembled WGS sequence"/>
</dbReference>
<evidence type="ECO:0000256" key="10">
    <source>
        <dbReference type="RuleBase" id="RU365081"/>
    </source>
</evidence>
<dbReference type="InterPro" id="IPR012677">
    <property type="entry name" value="Nucleotide-bd_a/b_plait_sf"/>
</dbReference>
<dbReference type="PROSITE" id="PS50102">
    <property type="entry name" value="RRM"/>
    <property type="match status" value="1"/>
</dbReference>
<comment type="subcellular location">
    <subcellularLocation>
        <location evidence="3 10">Nucleus</location>
    </subcellularLocation>
</comment>
<dbReference type="InterPro" id="IPR000504">
    <property type="entry name" value="RRM_dom"/>
</dbReference>
<dbReference type="GO" id="GO:0003755">
    <property type="term" value="F:peptidyl-prolyl cis-trans isomerase activity"/>
    <property type="evidence" value="ECO:0007669"/>
    <property type="project" value="UniProtKB-UniRule"/>
</dbReference>
<dbReference type="GO" id="GO:0005634">
    <property type="term" value="C:nucleus"/>
    <property type="evidence" value="ECO:0007669"/>
    <property type="project" value="UniProtKB-SubCell"/>
</dbReference>
<dbReference type="InterPro" id="IPR002130">
    <property type="entry name" value="Cyclophilin-type_PPIase_dom"/>
</dbReference>
<keyword evidence="6 10" id="KW-0697">Rotamase</keyword>
<evidence type="ECO:0000256" key="5">
    <source>
        <dbReference type="ARBA" id="ARBA00022884"/>
    </source>
</evidence>
<feature type="domain" description="RRM" evidence="13">
    <location>
        <begin position="248"/>
        <end position="326"/>
    </location>
</feature>
<dbReference type="GO" id="GO:0003723">
    <property type="term" value="F:RNA binding"/>
    <property type="evidence" value="ECO:0007669"/>
    <property type="project" value="UniProtKB-UniRule"/>
</dbReference>
<dbReference type="SMART" id="SM00360">
    <property type="entry name" value="RRM"/>
    <property type="match status" value="1"/>
</dbReference>
<feature type="compositionally biased region" description="Basic and acidic residues" evidence="11">
    <location>
        <begin position="379"/>
        <end position="424"/>
    </location>
</feature>
<dbReference type="PANTHER" id="PTHR45843:SF1">
    <property type="entry name" value="PEPTIDYL-PROLYL CIS-TRANS ISOMERASE-LIKE 4"/>
    <property type="match status" value="1"/>
</dbReference>
<dbReference type="Pfam" id="PF00160">
    <property type="entry name" value="Pro_isomerase"/>
    <property type="match status" value="1"/>
</dbReference>
<feature type="compositionally biased region" description="Basic and acidic residues" evidence="11">
    <location>
        <begin position="355"/>
        <end position="364"/>
    </location>
</feature>
<evidence type="ECO:0000256" key="11">
    <source>
        <dbReference type="SAM" id="MobiDB-lite"/>
    </source>
</evidence>
<comment type="similarity">
    <text evidence="4 10">Belongs to the cyclophilin-type PPIase family. PPIL4 subfamily.</text>
</comment>
<evidence type="ECO:0000256" key="9">
    <source>
        <dbReference type="PROSITE-ProRule" id="PRU00176"/>
    </source>
</evidence>
<evidence type="ECO:0000259" key="12">
    <source>
        <dbReference type="PROSITE" id="PS50072"/>
    </source>
</evidence>
<dbReference type="InterPro" id="IPR029000">
    <property type="entry name" value="Cyclophilin-like_dom_sf"/>
</dbReference>
<feature type="region of interest" description="Disordered" evidence="11">
    <location>
        <begin position="335"/>
        <end position="457"/>
    </location>
</feature>
<comment type="function">
    <text evidence="2 10">PPIases accelerate the folding of proteins. It catalyzes the cis-trans isomerization of proline imidic peptide bonds in oligopeptides.</text>
</comment>
<dbReference type="Gene3D" id="3.30.70.330">
    <property type="match status" value="1"/>
</dbReference>
<dbReference type="InterPro" id="IPR035542">
    <property type="entry name" value="CRIP"/>
</dbReference>
<dbReference type="PROSITE" id="PS50072">
    <property type="entry name" value="CSA_PPIASE_2"/>
    <property type="match status" value="1"/>
</dbReference>
<dbReference type="GO" id="GO:0006357">
    <property type="term" value="P:regulation of transcription by RNA polymerase II"/>
    <property type="evidence" value="ECO:0007669"/>
    <property type="project" value="EnsemblFungi"/>
</dbReference>
<evidence type="ECO:0000313" key="14">
    <source>
        <dbReference type="EMBL" id="ODQ59365.1"/>
    </source>
</evidence>
<dbReference type="PRINTS" id="PR00153">
    <property type="entry name" value="CSAPPISMRASE"/>
</dbReference>
<dbReference type="SUPFAM" id="SSF50891">
    <property type="entry name" value="Cyclophilin-like"/>
    <property type="match status" value="1"/>
</dbReference>
<evidence type="ECO:0000313" key="15">
    <source>
        <dbReference type="Proteomes" id="UP000094112"/>
    </source>
</evidence>
<name>A0A1E3P1T3_WICAA</name>
<protein>
    <recommendedName>
        <fullName evidence="10">Peptidyl-prolyl cis-trans isomerase</fullName>
        <shortName evidence="10">PPIase</shortName>
        <ecNumber evidence="10">5.2.1.8</ecNumber>
    </recommendedName>
</protein>
<dbReference type="PANTHER" id="PTHR45843">
    <property type="entry name" value="PEPTIDYL-PROLYL CIS-TRANS ISOMERASE-LIKE 4"/>
    <property type="match status" value="1"/>
</dbReference>
<dbReference type="OrthoDB" id="2083at2759"/>
<gene>
    <name evidence="14" type="ORF">WICANDRAFT_63862</name>
</gene>